<keyword evidence="2" id="KW-1185">Reference proteome</keyword>
<dbReference type="EMBL" id="FOQD01000012">
    <property type="protein sequence ID" value="SFI78688.1"/>
    <property type="molecule type" value="Genomic_DNA"/>
</dbReference>
<evidence type="ECO:0000313" key="2">
    <source>
        <dbReference type="Proteomes" id="UP000199518"/>
    </source>
</evidence>
<organism evidence="1 2">
    <name type="scientific">Planctomicrobium piriforme</name>
    <dbReference type="NCBI Taxonomy" id="1576369"/>
    <lineage>
        <taxon>Bacteria</taxon>
        <taxon>Pseudomonadati</taxon>
        <taxon>Planctomycetota</taxon>
        <taxon>Planctomycetia</taxon>
        <taxon>Planctomycetales</taxon>
        <taxon>Planctomycetaceae</taxon>
        <taxon>Planctomicrobium</taxon>
    </lineage>
</organism>
<dbReference type="RefSeq" id="WP_092051887.1">
    <property type="nucleotide sequence ID" value="NZ_FOQD01000012.1"/>
</dbReference>
<dbReference type="OrthoDB" id="9904127at2"/>
<dbReference type="AlphaFoldDB" id="A0A1I3L255"/>
<dbReference type="STRING" id="1576369.SAMN05421753_112113"/>
<gene>
    <name evidence="1" type="ORF">SAMN05421753_112113</name>
</gene>
<dbReference type="Proteomes" id="UP000199518">
    <property type="component" value="Unassembled WGS sequence"/>
</dbReference>
<name>A0A1I3L255_9PLAN</name>
<reference evidence="2" key="1">
    <citation type="submission" date="2016-10" db="EMBL/GenBank/DDBJ databases">
        <authorList>
            <person name="Varghese N."/>
            <person name="Submissions S."/>
        </authorList>
    </citation>
    <scope>NUCLEOTIDE SEQUENCE [LARGE SCALE GENOMIC DNA]</scope>
    <source>
        <strain evidence="2">DSM 26348</strain>
    </source>
</reference>
<evidence type="ECO:0000313" key="1">
    <source>
        <dbReference type="EMBL" id="SFI78688.1"/>
    </source>
</evidence>
<accession>A0A1I3L255</accession>
<proteinExistence type="predicted"/>
<protein>
    <submittedName>
        <fullName evidence="1">Uncharacterized protein</fullName>
    </submittedName>
</protein>
<sequence length="69" mass="7449">MPAISVNSLEHGPLTIPTTSINIVRRGANGKAVIVLQNGNELTTRDEYSKLSEHMTSVQVWGSVTTEQA</sequence>